<dbReference type="RefSeq" id="XP_007603707.1">
    <property type="nucleotide sequence ID" value="XM_007603645.1"/>
</dbReference>
<protein>
    <submittedName>
        <fullName evidence="1">Uncharacterized protein</fullName>
    </submittedName>
</protein>
<dbReference type="HOGENOM" id="CLU_354197_0_0_1"/>
<dbReference type="EMBL" id="JH370130">
    <property type="protein sequence ID" value="ELA42939.1"/>
    <property type="molecule type" value="Genomic_DNA"/>
</dbReference>
<dbReference type="GeneID" id="19880972"/>
<dbReference type="Proteomes" id="UP000011082">
    <property type="component" value="Unassembled WGS sequence"/>
</dbReference>
<dbReference type="InParanoid" id="L2GQN8"/>
<accession>L2GQN8</accession>
<sequence>MSEHAFEFEFGRVVKILSLRNFIIIFYENGHYNLGTIRNLEIELDEAPNDGQFFNVLGSEMFDDKIVILAKTFTQSYLLTYSLENCKFKVVKKDIQGGNAIARHSSSMLLIFNKEGLWKYQDKLVFIKEFANFKIACSYFDEENNRTLLFCSNGEVISINSDFSHLTVGFTKSKIASVAKIGTTFFCGSIQLSYFLRIADHLIILKVLGNVLSGKAGRSLNDHCSSLRSRLLLKLLYQRELSSDPVSLDHGSSGDWPIKKIQESANIAIDDVAKRLLEICELRDEAPCFMGYYRGDRFFIFSFEQFSVINNCCFEPVVNASSSCIFTSKRILCFSQECIFQFNLECSRVKIYQDLALVYSFGSLYLFNTSSQSFKSCSVSFDLCDFILRDEKVLCIDFDEKTHIIEEAGFNILYIEKHALSFDDLFGEHCQMLSLSNSQTFNSKYLCDFCTDLPKPFLVANGKIFTLIDGIKPYVLLSSGSYIHNITHCKNYLIVSGSNTIVFDTTGAMTSYCNFKSTNSFMVDDSIYACLPSGQIQQIVPETLCFAENLFNEKYACHTCKTSTEISIDRKSIKYSLGTSTLEYANYVQKFSCAVRKNLFCVGLISINFDRNKLVFFSTDNKKLKIRHTIELSSMPICGCAYKNNVCVVTSDSIMLISLKYGKIKISEKIKNTHYPCKGLEFYNESTVLVTTLDWFYLVVNLKMNLVKKIQTENFCIPFMINGIDGHATRNMLHYHGAVIDCIEDVAYIVSHKNSILILTTNGSVLFLHTIQSDTFRFIYDSAPKVINNLVEH</sequence>
<dbReference type="AlphaFoldDB" id="L2GQN8"/>
<proteinExistence type="predicted"/>
<reference evidence="2" key="1">
    <citation type="submission" date="2011-05" db="EMBL/GenBank/DDBJ databases">
        <title>The genome sequence of Vittaforma corneae strain ATCC 50505.</title>
        <authorList>
            <consortium name="The Broad Institute Genome Sequencing Platform"/>
            <person name="Cuomo C."/>
            <person name="Didier E."/>
            <person name="Bowers L."/>
            <person name="Young S.K."/>
            <person name="Zeng Q."/>
            <person name="Gargeya S."/>
            <person name="Fitzgerald M."/>
            <person name="Haas B."/>
            <person name="Abouelleil A."/>
            <person name="Alvarado L."/>
            <person name="Arachchi H.M."/>
            <person name="Berlin A."/>
            <person name="Chapman S.B."/>
            <person name="Gearin G."/>
            <person name="Goldberg J."/>
            <person name="Griggs A."/>
            <person name="Gujja S."/>
            <person name="Hansen M."/>
            <person name="Heiman D."/>
            <person name="Howarth C."/>
            <person name="Larimer J."/>
            <person name="Lui A."/>
            <person name="MacDonald P.J.P."/>
            <person name="McCowen C."/>
            <person name="Montmayeur A."/>
            <person name="Murphy C."/>
            <person name="Neiman D."/>
            <person name="Pearson M."/>
            <person name="Priest M."/>
            <person name="Roberts A."/>
            <person name="Saif S."/>
            <person name="Shea T."/>
            <person name="Sisk P."/>
            <person name="Stolte C."/>
            <person name="Sykes S."/>
            <person name="Wortman J."/>
            <person name="Nusbaum C."/>
            <person name="Birren B."/>
        </authorList>
    </citation>
    <scope>NUCLEOTIDE SEQUENCE [LARGE SCALE GENOMIC DNA]</scope>
    <source>
        <strain evidence="2">ATCC 50505</strain>
    </source>
</reference>
<dbReference type="VEuPathDB" id="MicrosporidiaDB:VICG_00254"/>
<dbReference type="SUPFAM" id="SSF69322">
    <property type="entry name" value="Tricorn protease domain 2"/>
    <property type="match status" value="1"/>
</dbReference>
<evidence type="ECO:0000313" key="1">
    <source>
        <dbReference type="EMBL" id="ELA42939.1"/>
    </source>
</evidence>
<name>L2GQN8_VITCO</name>
<keyword evidence="2" id="KW-1185">Reference proteome</keyword>
<organism evidence="1 2">
    <name type="scientific">Vittaforma corneae (strain ATCC 50505)</name>
    <name type="common">Microsporidian parasite</name>
    <name type="synonym">Nosema corneum</name>
    <dbReference type="NCBI Taxonomy" id="993615"/>
    <lineage>
        <taxon>Eukaryota</taxon>
        <taxon>Fungi</taxon>
        <taxon>Fungi incertae sedis</taxon>
        <taxon>Microsporidia</taxon>
        <taxon>Nosematidae</taxon>
        <taxon>Vittaforma</taxon>
    </lineage>
</organism>
<evidence type="ECO:0000313" key="2">
    <source>
        <dbReference type="Proteomes" id="UP000011082"/>
    </source>
</evidence>
<gene>
    <name evidence="1" type="ORF">VICG_00254</name>
</gene>